<accession>A0AAW4LCS2</accession>
<dbReference type="InterPro" id="IPR051021">
    <property type="entry name" value="Mito_Ser/Thr_phosphatase"/>
</dbReference>
<dbReference type="Proteomes" id="UP000811899">
    <property type="component" value="Unassembled WGS sequence"/>
</dbReference>
<dbReference type="RefSeq" id="WP_214172985.1">
    <property type="nucleotide sequence ID" value="NZ_JAHCVJ010000009.1"/>
</dbReference>
<dbReference type="InterPro" id="IPR029033">
    <property type="entry name" value="His_PPase_superfam"/>
</dbReference>
<proteinExistence type="predicted"/>
<evidence type="ECO:0000313" key="3">
    <source>
        <dbReference type="Proteomes" id="UP000811899"/>
    </source>
</evidence>
<dbReference type="Gene3D" id="3.40.50.1240">
    <property type="entry name" value="Phosphoglycerate mutase-like"/>
    <property type="match status" value="1"/>
</dbReference>
<comment type="caution">
    <text evidence="2">The sequence shown here is derived from an EMBL/GenBank/DDBJ whole genome shotgun (WGS) entry which is preliminary data.</text>
</comment>
<organism evidence="2 3">
    <name type="scientific">Geoanaerobacter pelophilus</name>
    <dbReference type="NCBI Taxonomy" id="60036"/>
    <lineage>
        <taxon>Bacteria</taxon>
        <taxon>Pseudomonadati</taxon>
        <taxon>Thermodesulfobacteriota</taxon>
        <taxon>Desulfuromonadia</taxon>
        <taxon>Geobacterales</taxon>
        <taxon>Geobacteraceae</taxon>
        <taxon>Geoanaerobacter</taxon>
    </lineage>
</organism>
<dbReference type="AlphaFoldDB" id="A0AAW4LCS2"/>
<dbReference type="SUPFAM" id="SSF53254">
    <property type="entry name" value="Phosphoglycerate mutase-like"/>
    <property type="match status" value="1"/>
</dbReference>
<dbReference type="InterPro" id="IPR013078">
    <property type="entry name" value="His_Pase_superF_clade-1"/>
</dbReference>
<keyword evidence="1" id="KW-0378">Hydrolase</keyword>
<name>A0AAW4LCS2_9BACT</name>
<reference evidence="2 3" key="1">
    <citation type="submission" date="2021-05" db="EMBL/GenBank/DDBJ databases">
        <title>The draft genome of Geobacter pelophilus DSM 12255.</title>
        <authorList>
            <person name="Xu Z."/>
            <person name="Masuda Y."/>
            <person name="Itoh H."/>
            <person name="Senoo K."/>
        </authorList>
    </citation>
    <scope>NUCLEOTIDE SEQUENCE [LARGE SCALE GENOMIC DNA]</scope>
    <source>
        <strain evidence="2 3">DSM 12255</strain>
    </source>
</reference>
<dbReference type="Pfam" id="PF00300">
    <property type="entry name" value="His_Phos_1"/>
    <property type="match status" value="1"/>
</dbReference>
<keyword evidence="3" id="KW-1185">Reference proteome</keyword>
<protein>
    <submittedName>
        <fullName evidence="2">Histidine phosphatase family protein</fullName>
    </submittedName>
</protein>
<dbReference type="PANTHER" id="PTHR20935">
    <property type="entry name" value="PHOSPHOGLYCERATE MUTASE-RELATED"/>
    <property type="match status" value="1"/>
</dbReference>
<sequence>MIVHFIRHAQAIKRSSTVPDELRYLSCRGRKRFRKVSCSLHKQKIDPDYIFASTKTRAVQTADILAETLGFQGEVIVTPLLNDFSLQSLNDLLQQYPSAEEFAIVGHDPDFSSAVRQLLNLSSCTVTKGCVVTLNIITDQQTLKADMTSLITGGAKTVCNPHKAIAWLQKDHKNMQEGEPKCLIP</sequence>
<evidence type="ECO:0000313" key="2">
    <source>
        <dbReference type="EMBL" id="MBT0666216.1"/>
    </source>
</evidence>
<dbReference type="EMBL" id="JAHCVJ010000009">
    <property type="protein sequence ID" value="MBT0666216.1"/>
    <property type="molecule type" value="Genomic_DNA"/>
</dbReference>
<gene>
    <name evidence="2" type="ORF">KI809_18035</name>
</gene>
<evidence type="ECO:0000256" key="1">
    <source>
        <dbReference type="ARBA" id="ARBA00022801"/>
    </source>
</evidence>
<dbReference type="GO" id="GO:0016787">
    <property type="term" value="F:hydrolase activity"/>
    <property type="evidence" value="ECO:0007669"/>
    <property type="project" value="UniProtKB-KW"/>
</dbReference>
<dbReference type="CDD" id="cd07040">
    <property type="entry name" value="HP"/>
    <property type="match status" value="1"/>
</dbReference>